<reference evidence="17" key="1">
    <citation type="submission" date="2015-04" db="UniProtKB">
        <authorList>
            <consortium name="EnsemblPlants"/>
        </authorList>
    </citation>
    <scope>IDENTIFICATION</scope>
</reference>
<dbReference type="PANTHER" id="PTHR46175">
    <property type="entry name" value="BACTERIOOPSIN TRANSCRIPTIONAL ACTIVATOR"/>
    <property type="match status" value="1"/>
</dbReference>
<dbReference type="STRING" id="4537.A0A0E0LF17"/>
<dbReference type="GO" id="GO:0007623">
    <property type="term" value="P:circadian rhythm"/>
    <property type="evidence" value="ECO:0007669"/>
    <property type="project" value="TreeGrafter"/>
</dbReference>
<comment type="similarity">
    <text evidence="3">Belongs to the ADAGIO family.</text>
</comment>
<dbReference type="Gene3D" id="1.20.1280.50">
    <property type="match status" value="2"/>
</dbReference>
<keyword evidence="4" id="KW-0880">Kelch repeat</keyword>
<dbReference type="GO" id="GO:0009637">
    <property type="term" value="P:response to blue light"/>
    <property type="evidence" value="ECO:0007669"/>
    <property type="project" value="TreeGrafter"/>
</dbReference>
<keyword evidence="6" id="KW-0716">Sensory transduction</keyword>
<evidence type="ECO:0000256" key="8">
    <source>
        <dbReference type="ARBA" id="ARBA00022643"/>
    </source>
</evidence>
<evidence type="ECO:0000256" key="9">
    <source>
        <dbReference type="ARBA" id="ARBA00022737"/>
    </source>
</evidence>
<dbReference type="FunFam" id="2.120.10.80:FF:000005">
    <property type="entry name" value="Putative LOV domain-containing protein"/>
    <property type="match status" value="2"/>
</dbReference>
<dbReference type="EnsemblPlants" id="OPUNC06G23440.1">
    <property type="protein sequence ID" value="OPUNC06G23440.1"/>
    <property type="gene ID" value="OPUNC06G23440"/>
</dbReference>
<dbReference type="CDD" id="cd00130">
    <property type="entry name" value="PAS"/>
    <property type="match status" value="1"/>
</dbReference>
<dbReference type="PROSITE" id="PS50112">
    <property type="entry name" value="PAS"/>
    <property type="match status" value="1"/>
</dbReference>
<dbReference type="GO" id="GO:0005634">
    <property type="term" value="C:nucleus"/>
    <property type="evidence" value="ECO:0007669"/>
    <property type="project" value="UniProtKB-SubCell"/>
</dbReference>
<dbReference type="SUPFAM" id="SSF117281">
    <property type="entry name" value="Kelch motif"/>
    <property type="match status" value="4"/>
</dbReference>
<dbReference type="GO" id="GO:0005829">
    <property type="term" value="C:cytosol"/>
    <property type="evidence" value="ECO:0007669"/>
    <property type="project" value="TreeGrafter"/>
</dbReference>
<evidence type="ECO:0000256" key="14">
    <source>
        <dbReference type="ARBA" id="ARBA00023242"/>
    </source>
</evidence>
<organism evidence="17">
    <name type="scientific">Oryza punctata</name>
    <name type="common">Red rice</name>
    <dbReference type="NCBI Taxonomy" id="4537"/>
    <lineage>
        <taxon>Eukaryota</taxon>
        <taxon>Viridiplantae</taxon>
        <taxon>Streptophyta</taxon>
        <taxon>Embryophyta</taxon>
        <taxon>Tracheophyta</taxon>
        <taxon>Spermatophyta</taxon>
        <taxon>Magnoliopsida</taxon>
        <taxon>Liliopsida</taxon>
        <taxon>Poales</taxon>
        <taxon>Poaceae</taxon>
        <taxon>BOP clade</taxon>
        <taxon>Oryzoideae</taxon>
        <taxon>Oryzeae</taxon>
        <taxon>Oryzinae</taxon>
        <taxon>Oryza</taxon>
    </lineage>
</organism>
<keyword evidence="9" id="KW-0677">Repeat</keyword>
<evidence type="ECO:0000256" key="15">
    <source>
        <dbReference type="ARBA" id="ARBA00057706"/>
    </source>
</evidence>
<keyword evidence="8" id="KW-0288">FMN</keyword>
<keyword evidence="5" id="KW-0600">Photoreceptor protein</keyword>
<dbReference type="FunFam" id="2.120.10.80:FF:000062">
    <property type="entry name" value="Putative LOV domain-containing protein"/>
    <property type="match status" value="2"/>
</dbReference>
<keyword evidence="11" id="KW-0157">Chromophore</keyword>
<evidence type="ECO:0000313" key="17">
    <source>
        <dbReference type="EnsemblPlants" id="OPUNC06G23440.1"/>
    </source>
</evidence>
<dbReference type="GO" id="GO:0019005">
    <property type="term" value="C:SCF ubiquitin ligase complex"/>
    <property type="evidence" value="ECO:0007669"/>
    <property type="project" value="TreeGrafter"/>
</dbReference>
<dbReference type="InterPro" id="IPR001810">
    <property type="entry name" value="F-box_dom"/>
</dbReference>
<dbReference type="Gene3D" id="2.120.10.80">
    <property type="entry name" value="Kelch-type beta propeller"/>
    <property type="match status" value="3"/>
</dbReference>
<dbReference type="SUPFAM" id="SSF81383">
    <property type="entry name" value="F-box domain"/>
    <property type="match status" value="2"/>
</dbReference>
<evidence type="ECO:0000256" key="5">
    <source>
        <dbReference type="ARBA" id="ARBA00022543"/>
    </source>
</evidence>
<evidence type="ECO:0000256" key="1">
    <source>
        <dbReference type="ARBA" id="ARBA00004123"/>
    </source>
</evidence>
<dbReference type="PANTHER" id="PTHR46175:SF5">
    <property type="entry name" value="ADAGIO PROTEIN 1"/>
    <property type="match status" value="1"/>
</dbReference>
<keyword evidence="18" id="KW-1185">Reference proteome</keyword>
<comment type="pathway">
    <text evidence="2">Protein modification; protein ubiquitination.</text>
</comment>
<dbReference type="eggNOG" id="ENOG502QQR1">
    <property type="taxonomic scope" value="Eukaryota"/>
</dbReference>
<dbReference type="Gene3D" id="3.30.450.20">
    <property type="entry name" value="PAS domain"/>
    <property type="match status" value="2"/>
</dbReference>
<sequence>MFSFAIEGMLRASGPCGLVVTDALEPDCPIIYVNRGFEEATGYRAEEVLGRNCRFLQCRGPFAQRRHPLVDAMVVSEIRRKDGSPLMNKLHLTPIYGDDETITHYMGIQFFTNANVDLGPSPGSMTKEPVRSTRFTPDNFFRPISTGPGQSNFCREYSSIFQLTDEVLCQSILSRLSPRDIASVSSVCRRLYLLTRNEDLWRMVCQNAWGSETTRALETVPAAKRLGWGRLARELTTLEAVAWRKLTVGGAVEPSRCNFSACAVGNRVVLFGGEGVNMQPMNDTFVLDLNASNPEWRHVNVSSAPPGRWGHTLSCLNGSLLVVFGGCGRQGLLNDVFTLDLDAKQPTWREIPGVAPPVPRSWHSSCTLDGTKLVVSGGCADSGVLLSDTYLLDVTMDRPVWREVPASWTPPSRLGHSMSVYGGRKILMFGGLAKSGPLRLRSSDVFTMDLSEEEPCWRCLTGSGMPGAGNPAGAGPPPRLDHVAVSLPGGRVLIFGGSVAGLHSASQLYLLDPTEEKPTWRILNVPGRPPRFAWGHSTCVVGGTKAIVLGGQTGEEWMLTEIHELSLASSTVRFLQCRGPFAQRRHPLVDAMVVSEIRRCIDNGTEFRGDLLNFRKDGSPLMNKLHLTPIYGDDETITHYMGIQFFTNANVDLGPSPGSMTKEPVRSTRFTPDNFFRPISTGPGQSNFCREYSSIFQLTDEVLCQSILSRLSPRDIASVSSVCRRLYLLTRNEDLWRMVCQNAWGSETTRALETVPAAKRLGWGRLARELTTLEAVAWRKLTVGGAVEPSRCNFSACAVGNRVVLFGGEGVNMQPMNDTFVLDLNASNPEWRHVNVSSAPPGRWGHTLSCLNGSLLVVFGGCGRQGLLNDVFTLDLDAKQPTWREIPGVAPPVPRSWHSSCTLDGTKLVVSGGCADSGVLLSDTYLLDVTMDRPVWREVPASWTPPSRLGHSMSVYGGRKILMFGGLAKSGPLRLRSSDVFTMDLSEEEPCWRCLTGSGMPGAGNPAGAGPPPRLDHVAVSLPGGRVLIFGGSVAGLHSASQLYLLDPTEEKPTWRILNVPGRPPRFAWGHSTCVVGGTKAIVLGGQTGEEWMLTEIHELSLASSTV</sequence>
<keyword evidence="14" id="KW-0539">Nucleus</keyword>
<dbReference type="InterPro" id="IPR015915">
    <property type="entry name" value="Kelch-typ_b-propeller"/>
</dbReference>
<dbReference type="AlphaFoldDB" id="A0A0E0LF17"/>
<evidence type="ECO:0000256" key="12">
    <source>
        <dbReference type="ARBA" id="ARBA00023108"/>
    </source>
</evidence>
<dbReference type="Pfam" id="PF12937">
    <property type="entry name" value="F-box-like"/>
    <property type="match status" value="2"/>
</dbReference>
<keyword evidence="12" id="KW-0090">Biological rhythms</keyword>
<accession>A0A0E0LF17</accession>
<dbReference type="InterPro" id="IPR011498">
    <property type="entry name" value="Kelch_2"/>
</dbReference>
<evidence type="ECO:0000256" key="3">
    <source>
        <dbReference type="ARBA" id="ARBA00007833"/>
    </source>
</evidence>
<keyword evidence="13" id="KW-0675">Receptor</keyword>
<evidence type="ECO:0000313" key="18">
    <source>
        <dbReference type="Proteomes" id="UP000026962"/>
    </source>
</evidence>
<dbReference type="NCBIfam" id="TIGR00229">
    <property type="entry name" value="sensory_box"/>
    <property type="match status" value="1"/>
</dbReference>
<name>A0A0E0LF17_ORYPU</name>
<evidence type="ECO:0000259" key="16">
    <source>
        <dbReference type="PROSITE" id="PS50112"/>
    </source>
</evidence>
<dbReference type="InterPro" id="IPR000014">
    <property type="entry name" value="PAS"/>
</dbReference>
<evidence type="ECO:0000256" key="2">
    <source>
        <dbReference type="ARBA" id="ARBA00004906"/>
    </source>
</evidence>
<dbReference type="FunFam" id="1.20.1280.50:FF:000021">
    <property type="entry name" value="Adagio protein 1"/>
    <property type="match status" value="2"/>
</dbReference>
<evidence type="ECO:0000256" key="6">
    <source>
        <dbReference type="ARBA" id="ARBA00022606"/>
    </source>
</evidence>
<keyword evidence="7" id="KW-0285">Flavoprotein</keyword>
<proteinExistence type="inferred from homology"/>
<evidence type="ECO:0000256" key="11">
    <source>
        <dbReference type="ARBA" id="ARBA00022991"/>
    </source>
</evidence>
<evidence type="ECO:0000256" key="7">
    <source>
        <dbReference type="ARBA" id="ARBA00022630"/>
    </source>
</evidence>
<dbReference type="InterPro" id="IPR035965">
    <property type="entry name" value="PAS-like_dom_sf"/>
</dbReference>
<dbReference type="SMART" id="SM00256">
    <property type="entry name" value="FBOX"/>
    <property type="match status" value="2"/>
</dbReference>
<protein>
    <recommendedName>
        <fullName evidence="16">PAS domain-containing protein</fullName>
    </recommendedName>
</protein>
<evidence type="ECO:0000256" key="13">
    <source>
        <dbReference type="ARBA" id="ARBA00023170"/>
    </source>
</evidence>
<dbReference type="Pfam" id="PF24681">
    <property type="entry name" value="Kelch_KLHDC2_KLHL20_DRC7"/>
    <property type="match status" value="2"/>
</dbReference>
<evidence type="ECO:0000256" key="4">
    <source>
        <dbReference type="ARBA" id="ARBA00022441"/>
    </source>
</evidence>
<dbReference type="Pfam" id="PF07646">
    <property type="entry name" value="Kelch_2"/>
    <property type="match status" value="2"/>
</dbReference>
<reference evidence="17" key="2">
    <citation type="submission" date="2018-05" db="EMBL/GenBank/DDBJ databases">
        <title>OpunRS2 (Oryza punctata Reference Sequence Version 2).</title>
        <authorList>
            <person name="Zhang J."/>
            <person name="Kudrna D."/>
            <person name="Lee S."/>
            <person name="Talag J."/>
            <person name="Welchert J."/>
            <person name="Wing R.A."/>
        </authorList>
    </citation>
    <scope>NUCLEOTIDE SEQUENCE [LARGE SCALE GENOMIC DNA]</scope>
</reference>
<keyword evidence="10" id="KW-0833">Ubl conjugation pathway</keyword>
<comment type="subcellular location">
    <subcellularLocation>
        <location evidence="1">Nucleus</location>
    </subcellularLocation>
</comment>
<dbReference type="CDD" id="cd22154">
    <property type="entry name" value="F-box_AtADO-like"/>
    <property type="match status" value="2"/>
</dbReference>
<dbReference type="GO" id="GO:0009881">
    <property type="term" value="F:photoreceptor activity"/>
    <property type="evidence" value="ECO:0007669"/>
    <property type="project" value="UniProtKB-KW"/>
</dbReference>
<comment type="function">
    <text evidence="15">Component of an E3 ubiquitin ligase complex that plays a central role in blue light-dependent circadian cycles. Acts as a blue light photoreceptor, due to the presence of FMN, that mediates light-regulated protein degradation of critical clock components by targeting them to the proteasome complex.</text>
</comment>
<dbReference type="InterPro" id="IPR036047">
    <property type="entry name" value="F-box-like_dom_sf"/>
</dbReference>
<dbReference type="Gramene" id="OPUNC06G23440.1">
    <property type="protein sequence ID" value="OPUNC06G23440.1"/>
    <property type="gene ID" value="OPUNC06G23440"/>
</dbReference>
<feature type="domain" description="PAS" evidence="16">
    <location>
        <begin position="30"/>
        <end position="52"/>
    </location>
</feature>
<dbReference type="Pfam" id="PF13426">
    <property type="entry name" value="PAS_9"/>
    <property type="match status" value="2"/>
</dbReference>
<dbReference type="Proteomes" id="UP000026962">
    <property type="component" value="Chromosome 6"/>
</dbReference>
<dbReference type="HOGENOM" id="CLU_282354_0_0_1"/>
<evidence type="ECO:0000256" key="10">
    <source>
        <dbReference type="ARBA" id="ARBA00022786"/>
    </source>
</evidence>
<dbReference type="SUPFAM" id="SSF55785">
    <property type="entry name" value="PYP-like sensor domain (PAS domain)"/>
    <property type="match status" value="2"/>
</dbReference>